<dbReference type="AlphaFoldDB" id="A0A6L5YP55"/>
<protein>
    <submittedName>
        <fullName evidence="1">Uncharacterized protein</fullName>
    </submittedName>
</protein>
<dbReference type="EMBL" id="VUNI01000001">
    <property type="protein sequence ID" value="MST73471.1"/>
    <property type="molecule type" value="Genomic_DNA"/>
</dbReference>
<dbReference type="Proteomes" id="UP000474024">
    <property type="component" value="Unassembled WGS sequence"/>
</dbReference>
<organism evidence="1 2">
    <name type="scientific">Roseburia porci</name>
    <dbReference type="NCBI Taxonomy" id="2605790"/>
    <lineage>
        <taxon>Bacteria</taxon>
        <taxon>Bacillati</taxon>
        <taxon>Bacillota</taxon>
        <taxon>Clostridia</taxon>
        <taxon>Lachnospirales</taxon>
        <taxon>Lachnospiraceae</taxon>
        <taxon>Roseburia</taxon>
    </lineage>
</organism>
<reference evidence="1 2" key="1">
    <citation type="submission" date="2019-08" db="EMBL/GenBank/DDBJ databases">
        <title>In-depth cultivation of the pig gut microbiome towards novel bacterial diversity and tailored functional studies.</title>
        <authorList>
            <person name="Wylensek D."/>
            <person name="Hitch T.C.A."/>
            <person name="Clavel T."/>
        </authorList>
    </citation>
    <scope>NUCLEOTIDE SEQUENCE [LARGE SCALE GENOMIC DNA]</scope>
    <source>
        <strain evidence="1 2">MUC/MUC-530-WT-4D</strain>
    </source>
</reference>
<accession>A0A6L5YP55</accession>
<keyword evidence="2" id="KW-1185">Reference proteome</keyword>
<name>A0A6L5YP55_9FIRM</name>
<dbReference type="RefSeq" id="WP_154427672.1">
    <property type="nucleotide sequence ID" value="NZ_VUNI01000001.1"/>
</dbReference>
<evidence type="ECO:0000313" key="2">
    <source>
        <dbReference type="Proteomes" id="UP000474024"/>
    </source>
</evidence>
<gene>
    <name evidence="1" type="ORF">FYJ75_00295</name>
</gene>
<proteinExistence type="predicted"/>
<evidence type="ECO:0000313" key="1">
    <source>
        <dbReference type="EMBL" id="MST73471.1"/>
    </source>
</evidence>
<comment type="caution">
    <text evidence="1">The sequence shown here is derived from an EMBL/GenBank/DDBJ whole genome shotgun (WGS) entry which is preliminary data.</text>
</comment>
<sequence>MAADITTYLKSIRQARYGKDVREAIASGIETCYNDGKTGATDLQAREDIIELRDNFMTQEQFDTFWDDITKGDD</sequence>